<comment type="function">
    <text evidence="1">Lipid phosphatase which dephosphorylates phosphatidylglycerophosphate (PGP) to phosphatidylglycerol (PG).</text>
</comment>
<sequence length="146" mass="16403">MILFTAFGFGSGLAKFAPGTWGTLPGLVLAYFLMPHPWLHLLTIVALTALGIWLCQRASDLLKTHDHSSIVIDEIVGVCITLLFLPASPWALLLGFVFFRFFDIVKPWPIRWVDRRVHGGLGIMLDDIIAGVFAAVPLQLIWYYFF</sequence>
<dbReference type="EC" id="3.1.3.27" evidence="1"/>
<dbReference type="PIRSF" id="PIRSF006162">
    <property type="entry name" value="PgpA"/>
    <property type="match status" value="1"/>
</dbReference>
<evidence type="ECO:0000313" key="4">
    <source>
        <dbReference type="EMBL" id="MPV85670.1"/>
    </source>
</evidence>
<keyword evidence="1" id="KW-0443">Lipid metabolism</keyword>
<evidence type="ECO:0000256" key="1">
    <source>
        <dbReference type="PIRNR" id="PIRNR006162"/>
    </source>
</evidence>
<keyword evidence="5" id="KW-1185">Reference proteome</keyword>
<dbReference type="AlphaFoldDB" id="A0A6N7EVU1"/>
<comment type="catalytic activity">
    <reaction evidence="1">
        <text>a 1,2-diacyl-sn-glycero-3-phospho-(1'-sn-glycero-3'-phosphate) + H2O = a 1,2-diacyl-sn-glycero-3-phospho-(1'-sn-glycerol) + phosphate</text>
        <dbReference type="Rhea" id="RHEA:33751"/>
        <dbReference type="ChEBI" id="CHEBI:15377"/>
        <dbReference type="ChEBI" id="CHEBI:43474"/>
        <dbReference type="ChEBI" id="CHEBI:60110"/>
        <dbReference type="ChEBI" id="CHEBI:64716"/>
        <dbReference type="EC" id="3.1.3.27"/>
    </reaction>
</comment>
<dbReference type="InParanoid" id="A0A6N7EVU1"/>
<keyword evidence="2" id="KW-1133">Transmembrane helix</keyword>
<evidence type="ECO:0000313" key="5">
    <source>
        <dbReference type="Proteomes" id="UP000471298"/>
    </source>
</evidence>
<dbReference type="GO" id="GO:0006655">
    <property type="term" value="P:phosphatidylglycerol biosynthetic process"/>
    <property type="evidence" value="ECO:0007669"/>
    <property type="project" value="UniProtKB-UniPathway"/>
</dbReference>
<dbReference type="GO" id="GO:0008962">
    <property type="term" value="F:phosphatidylglycerophosphatase activity"/>
    <property type="evidence" value="ECO:0007669"/>
    <property type="project" value="UniProtKB-EC"/>
</dbReference>
<feature type="transmembrane region" description="Helical" evidence="2">
    <location>
        <begin position="38"/>
        <end position="55"/>
    </location>
</feature>
<dbReference type="Pfam" id="PF04608">
    <property type="entry name" value="PgpA"/>
    <property type="match status" value="1"/>
</dbReference>
<dbReference type="CDD" id="cd06971">
    <property type="entry name" value="PgpA"/>
    <property type="match status" value="1"/>
</dbReference>
<dbReference type="SUPFAM" id="SSF101307">
    <property type="entry name" value="YutG-like"/>
    <property type="match status" value="1"/>
</dbReference>
<proteinExistence type="predicted"/>
<keyword evidence="1" id="KW-0595">Phospholipid degradation</keyword>
<comment type="subcellular location">
    <subcellularLocation>
        <location evidence="1">Cell inner membrane</location>
        <topology evidence="1">Multi-pass membrane protein</topology>
    </subcellularLocation>
</comment>
<protein>
    <recommendedName>
        <fullName evidence="1">Phosphatidylglycerophosphatase A</fullName>
        <ecNumber evidence="1">3.1.3.27</ecNumber>
    </recommendedName>
    <alternativeName>
        <fullName evidence="1">Phosphatidylglycerolphosphate phosphatase A</fullName>
    </alternativeName>
</protein>
<keyword evidence="1" id="KW-0442">Lipid degradation</keyword>
<keyword evidence="1 2" id="KW-0812">Transmembrane</keyword>
<dbReference type="GO" id="GO:0005886">
    <property type="term" value="C:plasma membrane"/>
    <property type="evidence" value="ECO:0007669"/>
    <property type="project" value="UniProtKB-SubCell"/>
</dbReference>
<dbReference type="UniPathway" id="UPA00084">
    <property type="reaction ID" value="UER00504"/>
</dbReference>
<dbReference type="EMBL" id="WHNW01000002">
    <property type="protein sequence ID" value="MPV85670.1"/>
    <property type="molecule type" value="Genomic_DNA"/>
</dbReference>
<name>A0A6N7EVU1_9GAMM</name>
<evidence type="ECO:0000259" key="3">
    <source>
        <dbReference type="Pfam" id="PF04608"/>
    </source>
</evidence>
<dbReference type="PANTHER" id="PTHR36305:SF1">
    <property type="entry name" value="PHOSPHATIDYLGLYCEROPHOSPHATASE A"/>
    <property type="match status" value="1"/>
</dbReference>
<gene>
    <name evidence="4" type="ORF">GCU85_02820</name>
</gene>
<keyword evidence="1" id="KW-1208">Phospholipid metabolism</keyword>
<dbReference type="GO" id="GO:0009395">
    <property type="term" value="P:phospholipid catabolic process"/>
    <property type="evidence" value="ECO:0007669"/>
    <property type="project" value="UniProtKB-KW"/>
</dbReference>
<accession>A0A6N7EVU1</accession>
<keyword evidence="1" id="KW-1003">Cell membrane</keyword>
<dbReference type="InterPro" id="IPR036681">
    <property type="entry name" value="PgpA-like_sf"/>
</dbReference>
<comment type="cofactor">
    <cofactor evidence="1">
        <name>Mg(2+)</name>
        <dbReference type="ChEBI" id="CHEBI:18420"/>
    </cofactor>
</comment>
<feature type="domain" description="YutG/PgpA" evidence="3">
    <location>
        <begin position="6"/>
        <end position="141"/>
    </location>
</feature>
<organism evidence="4 5">
    <name type="scientific">Ostreibacterium oceani</name>
    <dbReference type="NCBI Taxonomy" id="2654998"/>
    <lineage>
        <taxon>Bacteria</taxon>
        <taxon>Pseudomonadati</taxon>
        <taxon>Pseudomonadota</taxon>
        <taxon>Gammaproteobacteria</taxon>
        <taxon>Cardiobacteriales</taxon>
        <taxon>Ostreibacteriaceae</taxon>
        <taxon>Ostreibacterium</taxon>
    </lineage>
</organism>
<evidence type="ECO:0000256" key="2">
    <source>
        <dbReference type="SAM" id="Phobius"/>
    </source>
</evidence>
<keyword evidence="1" id="KW-0997">Cell inner membrane</keyword>
<keyword evidence="1" id="KW-0378">Hydrolase</keyword>
<keyword evidence="1" id="KW-0460">Magnesium</keyword>
<feature type="transmembrane region" description="Helical" evidence="2">
    <location>
        <begin position="121"/>
        <end position="145"/>
    </location>
</feature>
<dbReference type="InterPro" id="IPR026037">
    <property type="entry name" value="PgpA"/>
</dbReference>
<keyword evidence="1 2" id="KW-0472">Membrane</keyword>
<dbReference type="InterPro" id="IPR007686">
    <property type="entry name" value="YutG/PgpA"/>
</dbReference>
<dbReference type="GO" id="GO:0046872">
    <property type="term" value="F:metal ion binding"/>
    <property type="evidence" value="ECO:0007669"/>
    <property type="project" value="UniProtKB-KW"/>
</dbReference>
<dbReference type="FunCoup" id="A0A6N7EVU1">
    <property type="interactions" value="166"/>
</dbReference>
<feature type="transmembrane region" description="Helical" evidence="2">
    <location>
        <begin position="75"/>
        <end position="101"/>
    </location>
</feature>
<dbReference type="PANTHER" id="PTHR36305">
    <property type="entry name" value="PHOSPHATIDYLGLYCEROPHOSPHATASE A"/>
    <property type="match status" value="1"/>
</dbReference>
<reference evidence="4 5" key="1">
    <citation type="submission" date="2019-10" db="EMBL/GenBank/DDBJ databases">
        <title>Cardiobacteriales fam. a chemoheterotrophic member of the order Cardiobacteriales, and proposal of Cardiobacteriales fam. nov.</title>
        <authorList>
            <person name="Wang C."/>
        </authorList>
    </citation>
    <scope>NUCLEOTIDE SEQUENCE [LARGE SCALE GENOMIC DNA]</scope>
    <source>
        <strain evidence="4 5">ML27</strain>
    </source>
</reference>
<dbReference type="Proteomes" id="UP000471298">
    <property type="component" value="Unassembled WGS sequence"/>
</dbReference>
<keyword evidence="1" id="KW-0479">Metal-binding</keyword>
<comment type="pathway">
    <text evidence="1">Phospholipid metabolism; phosphatidylglycerol biosynthesis; phosphatidylglycerol from CDP-diacylglycerol: step 2/2.</text>
</comment>
<comment type="caution">
    <text evidence="4">The sequence shown here is derived from an EMBL/GenBank/DDBJ whole genome shotgun (WGS) entry which is preliminary data.</text>
</comment>